<accession>A0ACA9QLB3</accession>
<protein>
    <submittedName>
        <fullName evidence="1">10318_t:CDS:1</fullName>
    </submittedName>
</protein>
<evidence type="ECO:0000313" key="1">
    <source>
        <dbReference type="EMBL" id="CAG8755623.1"/>
    </source>
</evidence>
<name>A0ACA9QLB3_9GLOM</name>
<dbReference type="Proteomes" id="UP000789366">
    <property type="component" value="Unassembled WGS sequence"/>
</dbReference>
<proteinExistence type="predicted"/>
<feature type="non-terminal residue" evidence="1">
    <location>
        <position position="1"/>
    </location>
</feature>
<comment type="caution">
    <text evidence="1">The sequence shown here is derived from an EMBL/GenBank/DDBJ whole genome shotgun (WGS) entry which is preliminary data.</text>
</comment>
<reference evidence="1" key="1">
    <citation type="submission" date="2021-06" db="EMBL/GenBank/DDBJ databases">
        <authorList>
            <person name="Kallberg Y."/>
            <person name="Tangrot J."/>
            <person name="Rosling A."/>
        </authorList>
    </citation>
    <scope>NUCLEOTIDE SEQUENCE</scope>
    <source>
        <strain evidence="1">28 12/20/2015</strain>
    </source>
</reference>
<organism evidence="1 2">
    <name type="scientific">Cetraspora pellucida</name>
    <dbReference type="NCBI Taxonomy" id="1433469"/>
    <lineage>
        <taxon>Eukaryota</taxon>
        <taxon>Fungi</taxon>
        <taxon>Fungi incertae sedis</taxon>
        <taxon>Mucoromycota</taxon>
        <taxon>Glomeromycotina</taxon>
        <taxon>Glomeromycetes</taxon>
        <taxon>Diversisporales</taxon>
        <taxon>Gigasporaceae</taxon>
        <taxon>Cetraspora</taxon>
    </lineage>
</organism>
<sequence>PNHLVYNNEEQIEELNFFSKKFKLTNFEINKLKQFYSTELNILKSRIESINAIKFEHLITRDGYQISCS</sequence>
<gene>
    <name evidence="1" type="ORF">SPELUC_LOCUS14782</name>
</gene>
<evidence type="ECO:0000313" key="2">
    <source>
        <dbReference type="Proteomes" id="UP000789366"/>
    </source>
</evidence>
<dbReference type="EMBL" id="CAJVPW010045294">
    <property type="protein sequence ID" value="CAG8755623.1"/>
    <property type="molecule type" value="Genomic_DNA"/>
</dbReference>
<keyword evidence="2" id="KW-1185">Reference proteome</keyword>